<evidence type="ECO:0000256" key="2">
    <source>
        <dbReference type="ARBA" id="ARBA00022448"/>
    </source>
</evidence>
<keyword evidence="7" id="KW-0406">Ion transport</keyword>
<comment type="subcellular location">
    <subcellularLocation>
        <location evidence="1">Membrane</location>
        <topology evidence="1">Multi-pass membrane protein</topology>
    </subcellularLocation>
</comment>
<evidence type="ECO:0000259" key="13">
    <source>
        <dbReference type="Pfam" id="PF23259"/>
    </source>
</evidence>
<evidence type="ECO:0000313" key="15">
    <source>
        <dbReference type="Proteomes" id="UP001419268"/>
    </source>
</evidence>
<evidence type="ECO:0000256" key="5">
    <source>
        <dbReference type="ARBA" id="ARBA00022958"/>
    </source>
</evidence>
<feature type="domain" description="Cation/H(+) antiporter central" evidence="12">
    <location>
        <begin position="475"/>
        <end position="600"/>
    </location>
</feature>
<keyword evidence="8 10" id="KW-0472">Membrane</keyword>
<feature type="transmembrane region" description="Helical" evidence="10">
    <location>
        <begin position="475"/>
        <end position="499"/>
    </location>
</feature>
<dbReference type="Gene3D" id="1.20.1530.20">
    <property type="match status" value="1"/>
</dbReference>
<dbReference type="Pfam" id="PF23256">
    <property type="entry name" value="CHX17_2nd"/>
    <property type="match status" value="1"/>
</dbReference>
<keyword evidence="2" id="KW-0813">Transport</keyword>
<evidence type="ECO:0008006" key="16">
    <source>
        <dbReference type="Google" id="ProtNLM"/>
    </source>
</evidence>
<keyword evidence="6 10" id="KW-1133">Transmembrane helix</keyword>
<dbReference type="GO" id="GO:0006813">
    <property type="term" value="P:potassium ion transport"/>
    <property type="evidence" value="ECO:0007669"/>
    <property type="project" value="UniProtKB-KW"/>
</dbReference>
<evidence type="ECO:0000313" key="14">
    <source>
        <dbReference type="EMBL" id="KAK9159210.1"/>
    </source>
</evidence>
<comment type="caution">
    <text evidence="14">The sequence shown here is derived from an EMBL/GenBank/DDBJ whole genome shotgun (WGS) entry which is preliminary data.</text>
</comment>
<feature type="transmembrane region" description="Helical" evidence="10">
    <location>
        <begin position="340"/>
        <end position="360"/>
    </location>
</feature>
<dbReference type="Pfam" id="PF00999">
    <property type="entry name" value="Na_H_Exchanger"/>
    <property type="match status" value="1"/>
</dbReference>
<evidence type="ECO:0000259" key="12">
    <source>
        <dbReference type="Pfam" id="PF23256"/>
    </source>
</evidence>
<feature type="transmembrane region" description="Helical" evidence="10">
    <location>
        <begin position="221"/>
        <end position="246"/>
    </location>
</feature>
<dbReference type="InterPro" id="IPR006153">
    <property type="entry name" value="Cation/H_exchanger_TM"/>
</dbReference>
<dbReference type="Pfam" id="PF23259">
    <property type="entry name" value="CHX17_C"/>
    <property type="match status" value="1"/>
</dbReference>
<evidence type="ECO:0000256" key="1">
    <source>
        <dbReference type="ARBA" id="ARBA00004141"/>
    </source>
</evidence>
<accession>A0AAP0KXL8</accession>
<comment type="similarity">
    <text evidence="9">Belongs to the monovalent cation:proton antiporter 2 (CPA2) transporter (TC 2.A.37) family. CHX (TC 2.A.37.4) subfamily.</text>
</comment>
<keyword evidence="3" id="KW-0633">Potassium transport</keyword>
<evidence type="ECO:0000256" key="8">
    <source>
        <dbReference type="ARBA" id="ARBA00023136"/>
    </source>
</evidence>
<reference evidence="14 15" key="1">
    <citation type="submission" date="2024-01" db="EMBL/GenBank/DDBJ databases">
        <title>Genome assemblies of Stephania.</title>
        <authorList>
            <person name="Yang L."/>
        </authorList>
    </citation>
    <scope>NUCLEOTIDE SEQUENCE [LARGE SCALE GENOMIC DNA]</scope>
    <source>
        <strain evidence="14">JXDWG</strain>
        <tissue evidence="14">Leaf</tissue>
    </source>
</reference>
<gene>
    <name evidence="14" type="ORF">Scep_005784</name>
</gene>
<feature type="domain" description="Cation/H+ exchanger transmembrane" evidence="11">
    <location>
        <begin position="103"/>
        <end position="419"/>
    </location>
</feature>
<feature type="transmembrane region" description="Helical" evidence="10">
    <location>
        <begin position="397"/>
        <end position="418"/>
    </location>
</feature>
<evidence type="ECO:0000256" key="7">
    <source>
        <dbReference type="ARBA" id="ARBA00023065"/>
    </source>
</evidence>
<evidence type="ECO:0000256" key="4">
    <source>
        <dbReference type="ARBA" id="ARBA00022692"/>
    </source>
</evidence>
<evidence type="ECO:0000256" key="6">
    <source>
        <dbReference type="ARBA" id="ARBA00022989"/>
    </source>
</evidence>
<dbReference type="InterPro" id="IPR057290">
    <property type="entry name" value="CHX17_C"/>
</dbReference>
<dbReference type="GO" id="GO:0016020">
    <property type="term" value="C:membrane"/>
    <property type="evidence" value="ECO:0007669"/>
    <property type="project" value="UniProtKB-SubCell"/>
</dbReference>
<dbReference type="Proteomes" id="UP001419268">
    <property type="component" value="Unassembled WGS sequence"/>
</dbReference>
<feature type="transmembrane region" description="Helical" evidence="10">
    <location>
        <begin position="154"/>
        <end position="175"/>
    </location>
</feature>
<dbReference type="InterPro" id="IPR050794">
    <property type="entry name" value="CPA2_transporter"/>
</dbReference>
<keyword evidence="4 10" id="KW-0812">Transmembrane</keyword>
<dbReference type="GO" id="GO:1902600">
    <property type="term" value="P:proton transmembrane transport"/>
    <property type="evidence" value="ECO:0007669"/>
    <property type="project" value="InterPro"/>
</dbReference>
<feature type="domain" description="Cation/H(+) antiporter C-terminal" evidence="13">
    <location>
        <begin position="622"/>
        <end position="765"/>
    </location>
</feature>
<name>A0AAP0KXL8_9MAGN</name>
<dbReference type="InterPro" id="IPR038770">
    <property type="entry name" value="Na+/solute_symporter_sf"/>
</dbReference>
<organism evidence="14 15">
    <name type="scientific">Stephania cephalantha</name>
    <dbReference type="NCBI Taxonomy" id="152367"/>
    <lineage>
        <taxon>Eukaryota</taxon>
        <taxon>Viridiplantae</taxon>
        <taxon>Streptophyta</taxon>
        <taxon>Embryophyta</taxon>
        <taxon>Tracheophyta</taxon>
        <taxon>Spermatophyta</taxon>
        <taxon>Magnoliopsida</taxon>
        <taxon>Ranunculales</taxon>
        <taxon>Menispermaceae</taxon>
        <taxon>Menispermoideae</taxon>
        <taxon>Cissampelideae</taxon>
        <taxon>Stephania</taxon>
    </lineage>
</organism>
<evidence type="ECO:0000256" key="10">
    <source>
        <dbReference type="SAM" id="Phobius"/>
    </source>
</evidence>
<dbReference type="PANTHER" id="PTHR32468">
    <property type="entry name" value="CATION/H + ANTIPORTER"/>
    <property type="match status" value="1"/>
</dbReference>
<dbReference type="InterPro" id="IPR057291">
    <property type="entry name" value="CHX17_2nd"/>
</dbReference>
<feature type="transmembrane region" description="Helical" evidence="10">
    <location>
        <begin position="119"/>
        <end position="142"/>
    </location>
</feature>
<keyword evidence="15" id="KW-1185">Reference proteome</keyword>
<keyword evidence="5" id="KW-0630">Potassium</keyword>
<protein>
    <recommendedName>
        <fullName evidence="16">Cation/H+ exchanger domain-containing protein</fullName>
    </recommendedName>
</protein>
<feature type="transmembrane region" description="Helical" evidence="10">
    <location>
        <begin position="48"/>
        <end position="68"/>
    </location>
</feature>
<dbReference type="EMBL" id="JBBNAG010000002">
    <property type="protein sequence ID" value="KAK9159210.1"/>
    <property type="molecule type" value="Genomic_DNA"/>
</dbReference>
<dbReference type="AlphaFoldDB" id="A0AAP0KXL8"/>
<proteinExistence type="inferred from homology"/>
<feature type="transmembrane region" description="Helical" evidence="10">
    <location>
        <begin position="308"/>
        <end position="328"/>
    </location>
</feature>
<dbReference type="GO" id="GO:0015297">
    <property type="term" value="F:antiporter activity"/>
    <property type="evidence" value="ECO:0007669"/>
    <property type="project" value="InterPro"/>
</dbReference>
<evidence type="ECO:0000256" key="3">
    <source>
        <dbReference type="ARBA" id="ARBA00022538"/>
    </source>
</evidence>
<evidence type="ECO:0000259" key="11">
    <source>
        <dbReference type="Pfam" id="PF00999"/>
    </source>
</evidence>
<feature type="transmembrane region" description="Helical" evidence="10">
    <location>
        <begin position="258"/>
        <end position="288"/>
    </location>
</feature>
<evidence type="ECO:0000256" key="9">
    <source>
        <dbReference type="ARBA" id="ARBA00038341"/>
    </source>
</evidence>
<dbReference type="Gene3D" id="3.40.50.12370">
    <property type="match status" value="1"/>
</dbReference>
<dbReference type="PANTHER" id="PTHR32468:SF17">
    <property type="entry name" value="CATION_H(+) ANTIPORTER 4"/>
    <property type="match status" value="1"/>
</dbReference>
<sequence>MSGPGDNQAFNPANVGTGRSLLSAGMICLHPYNTESRGYWGAVNYHTFSIPVLLTQIVLIYIVIRLLAFIRKPLRQPLIVIQVICSYYRHVCGAGFHDLYIFGGVKMDPKMILTSGRKALVIGVLSLVIPVTLATTATVILGNVRHLHPNLQRMLIFVGAAQSMTTFPVIAGLLTDLKILNSELGRLALSSALVSDQSFSFLNLVSTNWKLNRSGLHAEAIFALLMGILYIIVVVFVVRPVFLWVIKRTPEGERVKETYIIWIIVAALGSGFISIAIGQNAFFGPFILGLAVPDGPPLGTTLVNKIDPFASGLLMPMFFTLCGLGTNFNNIDIDVLKASVVIVIVCFVGKIVGVVLPALYCRIPIRESLSLALIMCGKGMIELATYNTWFSSKIIDIGTFSIMVVSVVLVTAMVTPLVKLLYDPSRKYAGYIKRTIEHKRKNAELRVLACVHEEEQVPGLIRLLEISNPSRESPLYIYVVHLVELVGSAMPVFVTHYMWKKKSSQTTLSGSIVSTFRRFNHDNQSVVSVQAFTTISPYETMHDDICMTALDKGTSLIIMPFHKQWTADGAVASSNPAVMTLNSNVLKRAPCSVAIFVDRDKMHASTKTSATTRISSSGISHVAFIFLGGPDDREALAYAQRMVTDSSVKLRVVRLVDLDDPDVDEWQKVLDEDALKAFKVETSDNGSAVYLEIAVKDVEETLNIIRALEDECSLIIVGRRYGVSSPITVGLSAWSECPELGAMGDMLTSSTFQSRVSVLVVQQQTVRTD</sequence>
<dbReference type="GO" id="GO:0006885">
    <property type="term" value="P:regulation of pH"/>
    <property type="evidence" value="ECO:0007669"/>
    <property type="project" value="TreeGrafter"/>
</dbReference>
<dbReference type="GO" id="GO:0012505">
    <property type="term" value="C:endomembrane system"/>
    <property type="evidence" value="ECO:0007669"/>
    <property type="project" value="TreeGrafter"/>
</dbReference>